<evidence type="ECO:0000256" key="1">
    <source>
        <dbReference type="SAM" id="SignalP"/>
    </source>
</evidence>
<keyword evidence="2" id="KW-1185">Reference proteome</keyword>
<dbReference type="RefSeq" id="XP_050943194.1">
    <property type="nucleotide sequence ID" value="XM_051087237.1"/>
</dbReference>
<dbReference type="GeneID" id="127150183"/>
<dbReference type="RefSeq" id="XP_050943197.1">
    <property type="nucleotide sequence ID" value="XM_051087240.1"/>
</dbReference>
<feature type="chain" id="PRO_5045024869" evidence="1">
    <location>
        <begin position="26"/>
        <end position="104"/>
    </location>
</feature>
<keyword evidence="1" id="KW-0732">Signal</keyword>
<evidence type="ECO:0000313" key="3">
    <source>
        <dbReference type="RefSeq" id="XP_050943194.1"/>
    </source>
</evidence>
<dbReference type="InterPro" id="IPR036466">
    <property type="entry name" value="Pollen_allergen_ole-e-6_sf"/>
</dbReference>
<name>A0ABM3KZJ3_CUCME</name>
<accession>A0ABM3KZJ3</accession>
<organism evidence="2 3">
    <name type="scientific">Cucumis melo</name>
    <name type="common">Muskmelon</name>
    <dbReference type="NCBI Taxonomy" id="3656"/>
    <lineage>
        <taxon>Eukaryota</taxon>
        <taxon>Viridiplantae</taxon>
        <taxon>Streptophyta</taxon>
        <taxon>Embryophyta</taxon>
        <taxon>Tracheophyta</taxon>
        <taxon>Spermatophyta</taxon>
        <taxon>Magnoliopsida</taxon>
        <taxon>eudicotyledons</taxon>
        <taxon>Gunneridae</taxon>
        <taxon>Pentapetalae</taxon>
        <taxon>rosids</taxon>
        <taxon>fabids</taxon>
        <taxon>Cucurbitales</taxon>
        <taxon>Cucurbitaceae</taxon>
        <taxon>Benincaseae</taxon>
        <taxon>Cucumis</taxon>
    </lineage>
</organism>
<reference evidence="3 4" key="1">
    <citation type="submission" date="2025-05" db="UniProtKB">
        <authorList>
            <consortium name="RefSeq"/>
        </authorList>
    </citation>
    <scope>IDENTIFICATION</scope>
    <source>
        <tissue evidence="3 4">Stem</tissue>
    </source>
</reference>
<dbReference type="SUPFAM" id="SSF111388">
    <property type="entry name" value="Pollen allergen ole e 6"/>
    <property type="match status" value="1"/>
</dbReference>
<feature type="signal peptide" evidence="1">
    <location>
        <begin position="1"/>
        <end position="25"/>
    </location>
</feature>
<dbReference type="PANTHER" id="PTHR35632:SF1">
    <property type="entry name" value="MAJOR POLLEN ALLERGEN OLE E 6-LIKE"/>
    <property type="match status" value="1"/>
</dbReference>
<dbReference type="InterPro" id="IPR015333">
    <property type="entry name" value="Pollen_allergen_ole-e-6"/>
</dbReference>
<proteinExistence type="predicted"/>
<dbReference type="PANTHER" id="PTHR35632">
    <property type="entry name" value="MAJOR POLLEN ALLERGEN OLE E 6-LIKE"/>
    <property type="match status" value="1"/>
</dbReference>
<sequence length="104" mass="11417">MAKTSTVVFFMCIVVVVGSLQFSRADMTAERDTEIEMRSKLLQSEISNVMPQFKSCVETCAKACIAKDSANTSCHSTCDKDCMKKEVVGRGTARGRPTRGRKDA</sequence>
<dbReference type="Gene3D" id="1.10.287.720">
    <property type="entry name" value="Pollen allergen ole e 6"/>
    <property type="match status" value="1"/>
</dbReference>
<evidence type="ECO:0000313" key="4">
    <source>
        <dbReference type="RefSeq" id="XP_050943197.1"/>
    </source>
</evidence>
<dbReference type="Proteomes" id="UP001652600">
    <property type="component" value="Chromosome 7"/>
</dbReference>
<evidence type="ECO:0000313" key="2">
    <source>
        <dbReference type="Proteomes" id="UP001652600"/>
    </source>
</evidence>
<gene>
    <name evidence="3" type="primary">LOC127150183</name>
    <name evidence="4" type="synonym">LOC127150184</name>
</gene>
<protein>
    <submittedName>
        <fullName evidence="3">Uncharacterized protein LOC127150183 isoform X1</fullName>
    </submittedName>
    <submittedName>
        <fullName evidence="4">Uncharacterized protein LOC127150184 isoform X1</fullName>
    </submittedName>
</protein>